<proteinExistence type="predicted"/>
<dbReference type="InterPro" id="IPR050266">
    <property type="entry name" value="AB_hydrolase_sf"/>
</dbReference>
<name>A0A9P7FU43_9AGAR</name>
<gene>
    <name evidence="3" type="ORF">H0H81_011540</name>
</gene>
<accession>A0A9P7FU43</accession>
<dbReference type="PANTHER" id="PTHR43798:SF33">
    <property type="entry name" value="HYDROLASE, PUTATIVE (AFU_ORTHOLOGUE AFUA_2G14860)-RELATED"/>
    <property type="match status" value="1"/>
</dbReference>
<dbReference type="Proteomes" id="UP000717328">
    <property type="component" value="Unassembled WGS sequence"/>
</dbReference>
<dbReference type="OrthoDB" id="19657at2759"/>
<dbReference type="Gene3D" id="3.40.50.1820">
    <property type="entry name" value="alpha/beta hydrolase"/>
    <property type="match status" value="1"/>
</dbReference>
<protein>
    <recommendedName>
        <fullName evidence="2">AB hydrolase-1 domain-containing protein</fullName>
    </recommendedName>
</protein>
<evidence type="ECO:0000313" key="4">
    <source>
        <dbReference type="Proteomes" id="UP000717328"/>
    </source>
</evidence>
<dbReference type="Pfam" id="PF00561">
    <property type="entry name" value="Abhydrolase_1"/>
    <property type="match status" value="1"/>
</dbReference>
<evidence type="ECO:0000256" key="1">
    <source>
        <dbReference type="SAM" id="MobiDB-lite"/>
    </source>
</evidence>
<comment type="caution">
    <text evidence="3">The sequence shown here is derived from an EMBL/GenBank/DDBJ whole genome shotgun (WGS) entry which is preliminary data.</text>
</comment>
<evidence type="ECO:0000313" key="3">
    <source>
        <dbReference type="EMBL" id="KAG5635365.1"/>
    </source>
</evidence>
<dbReference type="EMBL" id="JABCKI010006111">
    <property type="protein sequence ID" value="KAG5635365.1"/>
    <property type="molecule type" value="Genomic_DNA"/>
</dbReference>
<evidence type="ECO:0000259" key="2">
    <source>
        <dbReference type="Pfam" id="PF00561"/>
    </source>
</evidence>
<reference evidence="3" key="2">
    <citation type="submission" date="2021-10" db="EMBL/GenBank/DDBJ databases">
        <title>Phylogenomics reveals ancestral predisposition of the termite-cultivated fungus Termitomyces towards a domesticated lifestyle.</title>
        <authorList>
            <person name="Auxier B."/>
            <person name="Grum-Grzhimaylo A."/>
            <person name="Cardenas M.E."/>
            <person name="Lodge J.D."/>
            <person name="Laessoe T."/>
            <person name="Pedersen O."/>
            <person name="Smith M.E."/>
            <person name="Kuyper T.W."/>
            <person name="Franco-Molano E.A."/>
            <person name="Baroni T.J."/>
            <person name="Aanen D.K."/>
        </authorList>
    </citation>
    <scope>NUCLEOTIDE SEQUENCE</scope>
    <source>
        <strain evidence="3">D49</strain>
    </source>
</reference>
<organism evidence="3 4">
    <name type="scientific">Sphagnurus paluster</name>
    <dbReference type="NCBI Taxonomy" id="117069"/>
    <lineage>
        <taxon>Eukaryota</taxon>
        <taxon>Fungi</taxon>
        <taxon>Dikarya</taxon>
        <taxon>Basidiomycota</taxon>
        <taxon>Agaricomycotina</taxon>
        <taxon>Agaricomycetes</taxon>
        <taxon>Agaricomycetidae</taxon>
        <taxon>Agaricales</taxon>
        <taxon>Tricholomatineae</taxon>
        <taxon>Lyophyllaceae</taxon>
        <taxon>Sphagnurus</taxon>
    </lineage>
</organism>
<dbReference type="AlphaFoldDB" id="A0A9P7FU43"/>
<keyword evidence="4" id="KW-1185">Reference proteome</keyword>
<dbReference type="InterPro" id="IPR029058">
    <property type="entry name" value="AB_hydrolase_fold"/>
</dbReference>
<feature type="domain" description="AB hydrolase-1" evidence="2">
    <location>
        <begin position="37"/>
        <end position="162"/>
    </location>
</feature>
<sequence>MPHVQISGSAGERVDLHYTIATPKDYNSPFIAADLPCILFLHSGYAGQEIFENQFSDPRLRSQFNLIGVDMRGYGRTRCRITQHNYGPPDSADDIFRFIKALGLPPVHIFGLAIGGSTGLELATNHPELVLSLTICSPLPAIEPEDIAAGRLEVYHLWVEAFNHDGKGKPLEADQTIIDDLLHGAQQLCFNNETSRLTKALTKLALMQGIENRAGTPTKLKESYYASVGWFLNRRPQSRAALAKIACPIRLIHCEDDVAYDFRHAQELEAQLRHAGVADVELYEVSGPHYGCVINPQAVNPILLDNALNASSSKNAVQDAPSPRHPYSPGEDKHQFHACQRMVTPFTKVLAKFGYDPQENEDESDSDC</sequence>
<dbReference type="GO" id="GO:0016020">
    <property type="term" value="C:membrane"/>
    <property type="evidence" value="ECO:0007669"/>
    <property type="project" value="TreeGrafter"/>
</dbReference>
<feature type="region of interest" description="Disordered" evidence="1">
    <location>
        <begin position="313"/>
        <end position="333"/>
    </location>
</feature>
<reference evidence="3" key="1">
    <citation type="submission" date="2021-02" db="EMBL/GenBank/DDBJ databases">
        <authorList>
            <person name="Nieuwenhuis M."/>
            <person name="Van De Peppel L.J.J."/>
        </authorList>
    </citation>
    <scope>NUCLEOTIDE SEQUENCE</scope>
    <source>
        <strain evidence="3">D49</strain>
    </source>
</reference>
<dbReference type="SUPFAM" id="SSF53474">
    <property type="entry name" value="alpha/beta-Hydrolases"/>
    <property type="match status" value="1"/>
</dbReference>
<dbReference type="InterPro" id="IPR000073">
    <property type="entry name" value="AB_hydrolase_1"/>
</dbReference>
<dbReference type="PANTHER" id="PTHR43798">
    <property type="entry name" value="MONOACYLGLYCEROL LIPASE"/>
    <property type="match status" value="1"/>
</dbReference>